<proteinExistence type="predicted"/>
<dbReference type="EMBL" id="CVRI01000023">
    <property type="protein sequence ID" value="CRK92114.1"/>
    <property type="molecule type" value="Genomic_DNA"/>
</dbReference>
<sequence>MNEIKYLQENFSEIETKTWKNIKLVRKHKYSVRFRDIQRGTSTFLNNLNWLRTNVTLYKSSDLMTQLRPQVTNNTCV</sequence>
<protein>
    <submittedName>
        <fullName evidence="1">CLUMA_CG005685, isoform A</fullName>
    </submittedName>
</protein>
<keyword evidence="2" id="KW-1185">Reference proteome</keyword>
<name>A0A1J1HX67_9DIPT</name>
<gene>
    <name evidence="1" type="ORF">CLUMA_CG005685</name>
</gene>
<dbReference type="Proteomes" id="UP000183832">
    <property type="component" value="Unassembled WGS sequence"/>
</dbReference>
<evidence type="ECO:0000313" key="2">
    <source>
        <dbReference type="Proteomes" id="UP000183832"/>
    </source>
</evidence>
<organism evidence="1 2">
    <name type="scientific">Clunio marinus</name>
    <dbReference type="NCBI Taxonomy" id="568069"/>
    <lineage>
        <taxon>Eukaryota</taxon>
        <taxon>Metazoa</taxon>
        <taxon>Ecdysozoa</taxon>
        <taxon>Arthropoda</taxon>
        <taxon>Hexapoda</taxon>
        <taxon>Insecta</taxon>
        <taxon>Pterygota</taxon>
        <taxon>Neoptera</taxon>
        <taxon>Endopterygota</taxon>
        <taxon>Diptera</taxon>
        <taxon>Nematocera</taxon>
        <taxon>Chironomoidea</taxon>
        <taxon>Chironomidae</taxon>
        <taxon>Clunio</taxon>
    </lineage>
</organism>
<dbReference type="AlphaFoldDB" id="A0A1J1HX67"/>
<reference evidence="1 2" key="1">
    <citation type="submission" date="2015-04" db="EMBL/GenBank/DDBJ databases">
        <authorList>
            <person name="Syromyatnikov M.Y."/>
            <person name="Popov V.N."/>
        </authorList>
    </citation>
    <scope>NUCLEOTIDE SEQUENCE [LARGE SCALE GENOMIC DNA]</scope>
</reference>
<evidence type="ECO:0000313" key="1">
    <source>
        <dbReference type="EMBL" id="CRK92114.1"/>
    </source>
</evidence>
<accession>A0A1J1HX67</accession>